<evidence type="ECO:0008006" key="3">
    <source>
        <dbReference type="Google" id="ProtNLM"/>
    </source>
</evidence>
<reference evidence="2" key="1">
    <citation type="journal article" date="2011" name="Science">
        <title>The plant cell wall-decomposing machinery underlies the functional diversity of forest fungi.</title>
        <authorList>
            <person name="Eastwood D.C."/>
            <person name="Floudas D."/>
            <person name="Binder M."/>
            <person name="Majcherczyk A."/>
            <person name="Schneider P."/>
            <person name="Aerts A."/>
            <person name="Asiegbu F.O."/>
            <person name="Baker S.E."/>
            <person name="Barry K."/>
            <person name="Bendiksby M."/>
            <person name="Blumentritt M."/>
            <person name="Coutinho P.M."/>
            <person name="Cullen D."/>
            <person name="de Vries R.P."/>
            <person name="Gathman A."/>
            <person name="Goodell B."/>
            <person name="Henrissat B."/>
            <person name="Ihrmark K."/>
            <person name="Kauserud H."/>
            <person name="Kohler A."/>
            <person name="LaButti K."/>
            <person name="Lapidus A."/>
            <person name="Lavin J.L."/>
            <person name="Lee Y.-H."/>
            <person name="Lindquist E."/>
            <person name="Lilly W."/>
            <person name="Lucas S."/>
            <person name="Morin E."/>
            <person name="Murat C."/>
            <person name="Oguiza J.A."/>
            <person name="Park J."/>
            <person name="Pisabarro A.G."/>
            <person name="Riley R."/>
            <person name="Rosling A."/>
            <person name="Salamov A."/>
            <person name="Schmidt O."/>
            <person name="Schmutz J."/>
            <person name="Skrede I."/>
            <person name="Stenlid J."/>
            <person name="Wiebenga A."/>
            <person name="Xie X."/>
            <person name="Kuees U."/>
            <person name="Hibbett D.S."/>
            <person name="Hoffmeister D."/>
            <person name="Hoegberg N."/>
            <person name="Martin F."/>
            <person name="Grigoriev I.V."/>
            <person name="Watkinson S.C."/>
        </authorList>
    </citation>
    <scope>NUCLEOTIDE SEQUENCE [LARGE SCALE GENOMIC DNA]</scope>
    <source>
        <strain evidence="2">strain S7.3</strain>
    </source>
</reference>
<feature type="non-terminal residue" evidence="1">
    <location>
        <position position="1"/>
    </location>
</feature>
<evidence type="ECO:0000313" key="2">
    <source>
        <dbReference type="Proteomes" id="UP000008063"/>
    </source>
</evidence>
<evidence type="ECO:0000313" key="1">
    <source>
        <dbReference type="EMBL" id="EGO02459.1"/>
    </source>
</evidence>
<dbReference type="InterPro" id="IPR036397">
    <property type="entry name" value="RNaseH_sf"/>
</dbReference>
<dbReference type="Gene3D" id="3.30.420.10">
    <property type="entry name" value="Ribonuclease H-like superfamily/Ribonuclease H"/>
    <property type="match status" value="1"/>
</dbReference>
<organism evidence="2">
    <name type="scientific">Serpula lacrymans var. lacrymans (strain S7.3)</name>
    <name type="common">Dry rot fungus</name>
    <dbReference type="NCBI Taxonomy" id="936435"/>
    <lineage>
        <taxon>Eukaryota</taxon>
        <taxon>Fungi</taxon>
        <taxon>Dikarya</taxon>
        <taxon>Basidiomycota</taxon>
        <taxon>Agaricomycotina</taxon>
        <taxon>Agaricomycetes</taxon>
        <taxon>Agaricomycetidae</taxon>
        <taxon>Boletales</taxon>
        <taxon>Coniophorineae</taxon>
        <taxon>Serpulaceae</taxon>
        <taxon>Serpula</taxon>
    </lineage>
</organism>
<dbReference type="InParanoid" id="F8PLH7"/>
<dbReference type="AlphaFoldDB" id="F8PLH7"/>
<dbReference type="HOGENOM" id="CLU_005726_8_0_1"/>
<dbReference type="EMBL" id="GL945476">
    <property type="protein sequence ID" value="EGO02459.1"/>
    <property type="molecule type" value="Genomic_DNA"/>
</dbReference>
<keyword evidence="2" id="KW-1185">Reference proteome</keyword>
<protein>
    <recommendedName>
        <fullName evidence="3">Tc1-like transposase DDE domain-containing protein</fullName>
    </recommendedName>
</protein>
<name>F8PLH7_SERL3</name>
<sequence>CCLRHMLYNEPDFAEVESLLEVTCRAQGFQVVFLPKFHCELNFTEQCWGHIKCTYCQFPPLNSEANLEHNVIAALDAVPLCTMHQFATQSLCFMDAYRKGLDGKQAMWAKRY</sequence>
<gene>
    <name evidence="1" type="ORF">SERLA73DRAFT_47125</name>
</gene>
<accession>F8PLH7</accession>
<dbReference type="Proteomes" id="UP000008063">
    <property type="component" value="Unassembled WGS sequence"/>
</dbReference>
<dbReference type="GO" id="GO:0003676">
    <property type="term" value="F:nucleic acid binding"/>
    <property type="evidence" value="ECO:0007669"/>
    <property type="project" value="InterPro"/>
</dbReference>
<proteinExistence type="predicted"/>
<dbReference type="OrthoDB" id="2416294at2759"/>
<dbReference type="OMA" id="TNEMECN"/>